<name>A0ABY6JKW3_9GAMM</name>
<reference evidence="1 2" key="1">
    <citation type="journal article" date="2022" name="Antonie Van Leeuwenhoek">
        <title>Whole genome sequencing of the halophilic Halomonas qaidamensis XH36, a novel species strain with high ectoine production.</title>
        <authorList>
            <person name="Zhang T."/>
            <person name="Cui T."/>
            <person name="Cao Y."/>
            <person name="Li Y."/>
            <person name="Li F."/>
            <person name="Zhu D."/>
            <person name="Xing J."/>
        </authorList>
    </citation>
    <scope>NUCLEOTIDE SEQUENCE [LARGE SCALE GENOMIC DNA]</scope>
    <source>
        <strain evidence="1 2">XH36</strain>
    </source>
</reference>
<keyword evidence="2" id="KW-1185">Reference proteome</keyword>
<dbReference type="Pfam" id="PF07520">
    <property type="entry name" value="SrfB"/>
    <property type="match status" value="1"/>
</dbReference>
<protein>
    <submittedName>
        <fullName evidence="1">Virulence factor SrfB</fullName>
    </submittedName>
</protein>
<dbReference type="EMBL" id="CP080627">
    <property type="protein sequence ID" value="UYV17986.1"/>
    <property type="molecule type" value="Genomic_DNA"/>
</dbReference>
<evidence type="ECO:0000313" key="2">
    <source>
        <dbReference type="Proteomes" id="UP001163082"/>
    </source>
</evidence>
<gene>
    <name evidence="1" type="ORF">K1Y77_10820</name>
</gene>
<sequence>MLPEVTQFQDVVPLVNDTGVQFLDFALTLEPRKEASGEFAKLADDLLVRLLINEEDGTTFYEPEPNKVERVNKPYLDMDMETSLALLDRQWVPIPFFRHMPPHRFDEGPSNWARLRLVELNTPDVDGHTHRLTLAFDTRSMPKREGTAYLAPNDEDVRSGETFKLALTPHEMGWFMDLAWVKEWLNDLYREGHPEMDQNELEDDIKAWHPQAHYLNLLSLLWKPIPAERTQRKPKVRVPEIRLVGKDASQKTPILVDLVLDVGNSRTCGILIEHHEQSGSGLKQNYVLELRDLVDPECVYSEPFESRVEFSQTFFGKDHLSVKSGRHDAFRWPTIARVGGEASRLASRRRGTEGSTGLSSPKRYLWDGSRYTHGWRFNSAYVKSDKEPFATAAPFSNLINESGKAIYAVMRDGEDDDLPVFKPHYSRSSLMTFMLSEVLAQALMQINSPAQRSRQGNIDVPRRLRSIILTVPPAMPLAERSILDQRMHEAVGLIWQGMGWYQGEDDPFGEPEQLEAAAPIPPLPKIRVEWDEATCGQLVYLYTEINENFAGHPEEFFATLARPEKKQRDRITLASIDIGGGTTDLVITDYRIESGEGGGNSSNVHIVPEQRFRDGFRIAGDDILLDVIQTFVLKSFEDALQHAGVSSPDAMMSRLLGGESLSAQDQVLRQQLNLQVFTPLGLKLLSYYEGFDPQEKESEENPHIITATYRELLGDHAASEVVREYVHGAVRRDVKTNGTTAFELMDISVTFNLPQVHRAFLGDGINIGKTLGALCEVIYQYSCDMLLLTGRPSRLPGIQAFLRKMLPLPPGRILPMQNYRTGNWYPFHSNGEIDDPKSTAAVGAMLCLLCDQLDLPSFYFRTQALRPYSLIRHLGSIDNNNVMKSDDVIYHDIKANENGTAIELPEDDAPKVQLRGGIVRLGYRQLDAERWVASPLYTLELTGGGKEKYRDAVVNDGNGNQPVVEVELKVVDKGKKAKGGLISDELEVNRVSSNTNKQFRPKDVTLQLNTMIDAGLGDSNYWLDSGSVKRK</sequence>
<organism evidence="1 2">
    <name type="scientific">Halomonas qaidamensis</name>
    <dbReference type="NCBI Taxonomy" id="2866211"/>
    <lineage>
        <taxon>Bacteria</taxon>
        <taxon>Pseudomonadati</taxon>
        <taxon>Pseudomonadota</taxon>
        <taxon>Gammaproteobacteria</taxon>
        <taxon>Oceanospirillales</taxon>
        <taxon>Halomonadaceae</taxon>
        <taxon>Halomonas</taxon>
    </lineage>
</organism>
<dbReference type="InterPro" id="IPR043129">
    <property type="entry name" value="ATPase_NBD"/>
</dbReference>
<dbReference type="Proteomes" id="UP001163082">
    <property type="component" value="Chromosome"/>
</dbReference>
<accession>A0ABY6JKW3</accession>
<dbReference type="PIRSF" id="PIRSF034585">
    <property type="entry name" value="SrfB"/>
    <property type="match status" value="1"/>
</dbReference>
<dbReference type="SUPFAM" id="SSF53067">
    <property type="entry name" value="Actin-like ATPase domain"/>
    <property type="match status" value="1"/>
</dbReference>
<evidence type="ECO:0000313" key="1">
    <source>
        <dbReference type="EMBL" id="UYV17986.1"/>
    </source>
</evidence>
<dbReference type="InterPro" id="IPR009216">
    <property type="entry name" value="Virulence_factor_SrfB"/>
</dbReference>
<proteinExistence type="predicted"/>
<dbReference type="RefSeq" id="WP_264428400.1">
    <property type="nucleotide sequence ID" value="NZ_CP080627.1"/>
</dbReference>